<reference evidence="1" key="2">
    <citation type="submission" date="2021-02" db="EMBL/GenBank/DDBJ databases">
        <authorList>
            <person name="Kimball J.A."/>
            <person name="Haas M.W."/>
            <person name="Macchietto M."/>
            <person name="Kono T."/>
            <person name="Duquette J."/>
            <person name="Shao M."/>
        </authorList>
    </citation>
    <scope>NUCLEOTIDE SEQUENCE</scope>
    <source>
        <tissue evidence="1">Fresh leaf tissue</tissue>
    </source>
</reference>
<sequence length="124" mass="13190">MSEGTKLKTTIYTGFGIREPREGANGLRVRVTTAAVLVVSPECRHGSMAVRQRETRRAEGGGRVALWQTSGPAVWWKGLGTRGSGRQGPLTGWKMGHASEGSFELGDSWGLSNGCCLAVVGKES</sequence>
<reference evidence="1" key="1">
    <citation type="journal article" date="2021" name="bioRxiv">
        <title>Whole Genome Assembly and Annotation of Northern Wild Rice, Zizania palustris L., Supports a Whole Genome Duplication in the Zizania Genus.</title>
        <authorList>
            <person name="Haas M."/>
            <person name="Kono T."/>
            <person name="Macchietto M."/>
            <person name="Millas R."/>
            <person name="McGilp L."/>
            <person name="Shao M."/>
            <person name="Duquette J."/>
            <person name="Hirsch C.N."/>
            <person name="Kimball J."/>
        </authorList>
    </citation>
    <scope>NUCLEOTIDE SEQUENCE</scope>
    <source>
        <tissue evidence="1">Fresh leaf tissue</tissue>
    </source>
</reference>
<name>A0A8J5X1U5_ZIZPA</name>
<protein>
    <submittedName>
        <fullName evidence="1">Uncharacterized protein</fullName>
    </submittedName>
</protein>
<dbReference type="EMBL" id="JAAALK010000079">
    <property type="protein sequence ID" value="KAG8100112.1"/>
    <property type="molecule type" value="Genomic_DNA"/>
</dbReference>
<dbReference type="Proteomes" id="UP000729402">
    <property type="component" value="Unassembled WGS sequence"/>
</dbReference>
<comment type="caution">
    <text evidence="1">The sequence shown here is derived from an EMBL/GenBank/DDBJ whole genome shotgun (WGS) entry which is preliminary data.</text>
</comment>
<evidence type="ECO:0000313" key="1">
    <source>
        <dbReference type="EMBL" id="KAG8100112.1"/>
    </source>
</evidence>
<keyword evidence="2" id="KW-1185">Reference proteome</keyword>
<evidence type="ECO:0000313" key="2">
    <source>
        <dbReference type="Proteomes" id="UP000729402"/>
    </source>
</evidence>
<accession>A0A8J5X1U5</accession>
<dbReference type="AlphaFoldDB" id="A0A8J5X1U5"/>
<gene>
    <name evidence="1" type="ORF">GUJ93_ZPchr0013g34417</name>
</gene>
<organism evidence="1 2">
    <name type="scientific">Zizania palustris</name>
    <name type="common">Northern wild rice</name>
    <dbReference type="NCBI Taxonomy" id="103762"/>
    <lineage>
        <taxon>Eukaryota</taxon>
        <taxon>Viridiplantae</taxon>
        <taxon>Streptophyta</taxon>
        <taxon>Embryophyta</taxon>
        <taxon>Tracheophyta</taxon>
        <taxon>Spermatophyta</taxon>
        <taxon>Magnoliopsida</taxon>
        <taxon>Liliopsida</taxon>
        <taxon>Poales</taxon>
        <taxon>Poaceae</taxon>
        <taxon>BOP clade</taxon>
        <taxon>Oryzoideae</taxon>
        <taxon>Oryzeae</taxon>
        <taxon>Zizaniinae</taxon>
        <taxon>Zizania</taxon>
    </lineage>
</organism>
<proteinExistence type="predicted"/>